<dbReference type="Pfam" id="PF07647">
    <property type="entry name" value="SAM_2"/>
    <property type="match status" value="1"/>
</dbReference>
<gene>
    <name evidence="4" type="ORF">BCR33DRAFT_815924</name>
</gene>
<dbReference type="SMART" id="SM00454">
    <property type="entry name" value="SAM"/>
    <property type="match status" value="1"/>
</dbReference>
<feature type="region of interest" description="Disordered" evidence="1">
    <location>
        <begin position="400"/>
        <end position="420"/>
    </location>
</feature>
<keyword evidence="2" id="KW-1133">Transmembrane helix</keyword>
<keyword evidence="5" id="KW-1185">Reference proteome</keyword>
<evidence type="ECO:0000313" key="5">
    <source>
        <dbReference type="Proteomes" id="UP000193642"/>
    </source>
</evidence>
<dbReference type="InterPro" id="IPR013761">
    <property type="entry name" value="SAM/pointed_sf"/>
</dbReference>
<dbReference type="PROSITE" id="PS50105">
    <property type="entry name" value="SAM_DOMAIN"/>
    <property type="match status" value="1"/>
</dbReference>
<name>A0A1Y2CE30_9FUNG</name>
<evidence type="ECO:0000256" key="1">
    <source>
        <dbReference type="SAM" id="MobiDB-lite"/>
    </source>
</evidence>
<dbReference type="AlphaFoldDB" id="A0A1Y2CE30"/>
<feature type="transmembrane region" description="Helical" evidence="2">
    <location>
        <begin position="359"/>
        <end position="382"/>
    </location>
</feature>
<organism evidence="4 5">
    <name type="scientific">Rhizoclosmatium globosum</name>
    <dbReference type="NCBI Taxonomy" id="329046"/>
    <lineage>
        <taxon>Eukaryota</taxon>
        <taxon>Fungi</taxon>
        <taxon>Fungi incertae sedis</taxon>
        <taxon>Chytridiomycota</taxon>
        <taxon>Chytridiomycota incertae sedis</taxon>
        <taxon>Chytridiomycetes</taxon>
        <taxon>Chytridiales</taxon>
        <taxon>Chytriomycetaceae</taxon>
        <taxon>Rhizoclosmatium</taxon>
    </lineage>
</organism>
<protein>
    <recommendedName>
        <fullName evidence="3">SAM domain-containing protein</fullName>
    </recommendedName>
</protein>
<accession>A0A1Y2CE30</accession>
<reference evidence="4 5" key="1">
    <citation type="submission" date="2016-07" db="EMBL/GenBank/DDBJ databases">
        <title>Pervasive Adenine N6-methylation of Active Genes in Fungi.</title>
        <authorList>
            <consortium name="DOE Joint Genome Institute"/>
            <person name="Mondo S.J."/>
            <person name="Dannebaum R.O."/>
            <person name="Kuo R.C."/>
            <person name="Labutti K."/>
            <person name="Haridas S."/>
            <person name="Kuo A."/>
            <person name="Salamov A."/>
            <person name="Ahrendt S.R."/>
            <person name="Lipzen A."/>
            <person name="Sullivan W."/>
            <person name="Andreopoulos W.B."/>
            <person name="Clum A."/>
            <person name="Lindquist E."/>
            <person name="Daum C."/>
            <person name="Ramamoorthy G.K."/>
            <person name="Gryganskyi A."/>
            <person name="Culley D."/>
            <person name="Magnuson J.K."/>
            <person name="James T.Y."/>
            <person name="O'Malley M.A."/>
            <person name="Stajich J.E."/>
            <person name="Spatafora J.W."/>
            <person name="Visel A."/>
            <person name="Grigoriev I.V."/>
        </authorList>
    </citation>
    <scope>NUCLEOTIDE SEQUENCE [LARGE SCALE GENOMIC DNA]</scope>
    <source>
        <strain evidence="4 5">JEL800</strain>
    </source>
</reference>
<dbReference type="InterPro" id="IPR001660">
    <property type="entry name" value="SAM"/>
</dbReference>
<dbReference type="EMBL" id="MCGO01000020">
    <property type="protein sequence ID" value="ORY45321.1"/>
    <property type="molecule type" value="Genomic_DNA"/>
</dbReference>
<dbReference type="Proteomes" id="UP000193642">
    <property type="component" value="Unassembled WGS sequence"/>
</dbReference>
<evidence type="ECO:0000256" key="2">
    <source>
        <dbReference type="SAM" id="Phobius"/>
    </source>
</evidence>
<evidence type="ECO:0000313" key="4">
    <source>
        <dbReference type="EMBL" id="ORY45321.1"/>
    </source>
</evidence>
<keyword evidence="2" id="KW-0472">Membrane</keyword>
<comment type="caution">
    <text evidence="4">The sequence shown here is derived from an EMBL/GenBank/DDBJ whole genome shotgun (WGS) entry which is preliminary data.</text>
</comment>
<dbReference type="SUPFAM" id="SSF47769">
    <property type="entry name" value="SAM/Pointed domain"/>
    <property type="match status" value="1"/>
</dbReference>
<dbReference type="OrthoDB" id="2156214at2759"/>
<feature type="domain" description="SAM" evidence="3">
    <location>
        <begin position="473"/>
        <end position="535"/>
    </location>
</feature>
<keyword evidence="2" id="KW-0812">Transmembrane</keyword>
<proteinExistence type="predicted"/>
<dbReference type="Gene3D" id="1.10.150.50">
    <property type="entry name" value="Transcription Factor, Ets-1"/>
    <property type="match status" value="1"/>
</dbReference>
<sequence length="542" mass="58874">MTTVATYNYTAVFSGDDLPCQPQWLERIDYTLASCTPTPVSNKTCAYLSPSPSPGRLSAITGCLSSTDTLTLGKDTLLSIQSDSTARVQFWSYTDTTCSTKPISITELDAQVTNCNKNTLGLTTNANGTYLSERATVDFTGAIWRNYYVDEYCTQLLTSTRFPDTSTCASRMKVVRLPVTANVGFTERVLYKGPGCTNPTSVRYTFGREVCLEFGCDETSGSRVKCPTTDTLATEAKSLFTGSGTDNYVTISTFVDDKCQVLDYTESLCLDTCQAQQYLETQNPALFRGYSFKATLSGATVTYTVYHDKNCSDTFRTLDLSTDGRCSLNLGISSKILTVKGIDALMYNTTPSASTNGGLIGGIVGGAVAAILIVVAVGIWFYRRRIQAIRMETTSSVSKPALPLNRMGTAEPERVNSEDVENTAPVTISALELQPGPKANPLFNSIPSSIPAEPVNLNKKNEFVPLSANPEEWTIQQVAEWVSQNGGAADAVREQKIDGVALVSLTLEELYVTLKISTVGDRVRFKKALEKLILSPPSYSQH</sequence>
<evidence type="ECO:0000259" key="3">
    <source>
        <dbReference type="PROSITE" id="PS50105"/>
    </source>
</evidence>